<evidence type="ECO:0000313" key="2">
    <source>
        <dbReference type="Proteomes" id="UP000299102"/>
    </source>
</evidence>
<dbReference type="Proteomes" id="UP000299102">
    <property type="component" value="Unassembled WGS sequence"/>
</dbReference>
<gene>
    <name evidence="1" type="ORF">EVAR_87345_1</name>
</gene>
<proteinExistence type="predicted"/>
<dbReference type="EMBL" id="BGZK01001406">
    <property type="protein sequence ID" value="GBP79250.1"/>
    <property type="molecule type" value="Genomic_DNA"/>
</dbReference>
<dbReference type="AlphaFoldDB" id="A0A4C1YVK5"/>
<name>A0A4C1YVK5_EUMVA</name>
<reference evidence="1 2" key="1">
    <citation type="journal article" date="2019" name="Commun. Biol.">
        <title>The bagworm genome reveals a unique fibroin gene that provides high tensile strength.</title>
        <authorList>
            <person name="Kono N."/>
            <person name="Nakamura H."/>
            <person name="Ohtoshi R."/>
            <person name="Tomita M."/>
            <person name="Numata K."/>
            <person name="Arakawa K."/>
        </authorList>
    </citation>
    <scope>NUCLEOTIDE SEQUENCE [LARGE SCALE GENOMIC DNA]</scope>
</reference>
<organism evidence="1 2">
    <name type="scientific">Eumeta variegata</name>
    <name type="common">Bagworm moth</name>
    <name type="synonym">Eumeta japonica</name>
    <dbReference type="NCBI Taxonomy" id="151549"/>
    <lineage>
        <taxon>Eukaryota</taxon>
        <taxon>Metazoa</taxon>
        <taxon>Ecdysozoa</taxon>
        <taxon>Arthropoda</taxon>
        <taxon>Hexapoda</taxon>
        <taxon>Insecta</taxon>
        <taxon>Pterygota</taxon>
        <taxon>Neoptera</taxon>
        <taxon>Endopterygota</taxon>
        <taxon>Lepidoptera</taxon>
        <taxon>Glossata</taxon>
        <taxon>Ditrysia</taxon>
        <taxon>Tineoidea</taxon>
        <taxon>Psychidae</taxon>
        <taxon>Oiketicinae</taxon>
        <taxon>Eumeta</taxon>
    </lineage>
</organism>
<sequence length="235" mass="25473">MARSLGSYVKKKVTRLIRISVCSKESSARQCRAATNDRDAMLYDVASQKLAMRIAAIRFRAAKRWFRMNVTQSEIYATQMTANLKPAVQIRQGVPRQGECERVDLVHVGVDLVHVDVDVVLSSRHLSIVCQIFVPVSKGLARRQAAHGRVGAVDDIMVGAFRPSISGVATAISAVSIIWGPPDYGGPQLAALHHSWTSATSGLRGLFLITCRQNFFVCEAPSGARPSAVADVADA</sequence>
<comment type="caution">
    <text evidence="1">The sequence shown here is derived from an EMBL/GenBank/DDBJ whole genome shotgun (WGS) entry which is preliminary data.</text>
</comment>
<evidence type="ECO:0000313" key="1">
    <source>
        <dbReference type="EMBL" id="GBP79250.1"/>
    </source>
</evidence>
<accession>A0A4C1YVK5</accession>
<keyword evidence="2" id="KW-1185">Reference proteome</keyword>
<protein>
    <submittedName>
        <fullName evidence="1">Uncharacterized protein</fullName>
    </submittedName>
</protein>